<keyword evidence="8 9" id="KW-0739">Sodium transport</keyword>
<keyword evidence="9" id="KW-0050">Antiport</keyword>
<evidence type="ECO:0000256" key="1">
    <source>
        <dbReference type="ARBA" id="ARBA00004141"/>
    </source>
</evidence>
<dbReference type="AlphaFoldDB" id="A0A2R5G336"/>
<dbReference type="PANTHER" id="PTHR10110">
    <property type="entry name" value="SODIUM/HYDROGEN EXCHANGER"/>
    <property type="match status" value="1"/>
</dbReference>
<keyword evidence="5" id="KW-0915">Sodium</keyword>
<feature type="transmembrane region" description="Helical" evidence="11">
    <location>
        <begin position="94"/>
        <end position="113"/>
    </location>
</feature>
<dbReference type="InterPro" id="IPR018422">
    <property type="entry name" value="Cation/H_exchanger_CPA1"/>
</dbReference>
<evidence type="ECO:0000256" key="8">
    <source>
        <dbReference type="ARBA" id="ARBA00023201"/>
    </source>
</evidence>
<organism evidence="13 14">
    <name type="scientific">Hondaea fermentalgiana</name>
    <dbReference type="NCBI Taxonomy" id="2315210"/>
    <lineage>
        <taxon>Eukaryota</taxon>
        <taxon>Sar</taxon>
        <taxon>Stramenopiles</taxon>
        <taxon>Bigyra</taxon>
        <taxon>Labyrinthulomycetes</taxon>
        <taxon>Thraustochytrida</taxon>
        <taxon>Thraustochytriidae</taxon>
        <taxon>Hondaea</taxon>
    </lineage>
</organism>
<feature type="transmembrane region" description="Helical" evidence="11">
    <location>
        <begin position="206"/>
        <end position="228"/>
    </location>
</feature>
<evidence type="ECO:0000259" key="12">
    <source>
        <dbReference type="Pfam" id="PF00999"/>
    </source>
</evidence>
<dbReference type="GO" id="GO:0015386">
    <property type="term" value="F:potassium:proton antiporter activity"/>
    <property type="evidence" value="ECO:0007669"/>
    <property type="project" value="TreeGrafter"/>
</dbReference>
<name>A0A2R5G336_9STRA</name>
<feature type="transmembrane region" description="Helical" evidence="11">
    <location>
        <begin position="258"/>
        <end position="280"/>
    </location>
</feature>
<evidence type="ECO:0000256" key="4">
    <source>
        <dbReference type="ARBA" id="ARBA00022989"/>
    </source>
</evidence>
<dbReference type="EMBL" id="BEYU01000012">
    <property type="protein sequence ID" value="GBG25422.1"/>
    <property type="molecule type" value="Genomic_DNA"/>
</dbReference>
<dbReference type="InterPro" id="IPR006153">
    <property type="entry name" value="Cation/H_exchanger_TM"/>
</dbReference>
<feature type="transmembrane region" description="Helical" evidence="11">
    <location>
        <begin position="34"/>
        <end position="52"/>
    </location>
</feature>
<dbReference type="Proteomes" id="UP000241890">
    <property type="component" value="Unassembled WGS sequence"/>
</dbReference>
<gene>
    <name evidence="13" type="ORF">FCC1311_016402</name>
</gene>
<keyword evidence="6 9" id="KW-0406">Ion transport</keyword>
<evidence type="ECO:0000256" key="2">
    <source>
        <dbReference type="ARBA" id="ARBA00022448"/>
    </source>
</evidence>
<dbReference type="InParanoid" id="A0A2R5G336"/>
<keyword evidence="4 11" id="KW-1133">Transmembrane helix</keyword>
<feature type="transmembrane region" description="Helical" evidence="11">
    <location>
        <begin position="125"/>
        <end position="148"/>
    </location>
</feature>
<keyword evidence="7 11" id="KW-0472">Membrane</keyword>
<keyword evidence="2 9" id="KW-0813">Transport</keyword>
<dbReference type="PRINTS" id="PR01084">
    <property type="entry name" value="NAHEXCHNGR"/>
</dbReference>
<feature type="transmembrane region" description="Helical" evidence="11">
    <location>
        <begin position="452"/>
        <end position="475"/>
    </location>
</feature>
<evidence type="ECO:0000313" key="14">
    <source>
        <dbReference type="Proteomes" id="UP000241890"/>
    </source>
</evidence>
<sequence length="656" mass="71218">MTSLLSPSGTAEELSVLGTPDDFSGNGAPPVMELVMLTTANLFCLVTMYWRTSIPILRRLPEQLMAVAVGVVLGLVADAMHYDELTEDVTSGFSGVFFEFFLPAIIFSNAYSVKHKSFFRNLSGILCFSLLGTILSTLLIGYGVFYAYRFNWVRGGDIATHLHTSPTVETDDDMPLVDCFILGSMMSAVDPGAVLTVLPGNVDRQLYALLFGESVLNSAIAIVLYNGFRLYHNTLVARGDVDIDDVTMADVRLLALRFLVITLISMAVGIAVGLLSALILKHAVLRDSPGKEQAVLFLFAYLSYLVPRQAGLSPVVSLFLCGATMAHYSFYNISHMSQVATATWFKSIGHVAETFVFVFIGTTLAEVRENEWRPDLAGVLIVLCVLSRFVHIFILGGFVNAGKWVVAKIRREALVAYISLETQLVISWSGLRGAVAFALALHAPVLNQEGEMLTTTVSVVLFTYIIMGGSVYYIAEYLGMVADEASQLEYHNRQRARMLSRMRSPSAILHFGASPHTAMLNQTVLERALSIEEEEALASATVEGSGGYGTFTRAWRNFDERIMKPVFGGSSRDVGLSSSEQAFKRPTLEELGLRGSADHAAAIADDDRDILIENGGAGNPFDDEGPYNPFGNGHSPSAAAMKPENGSGAANSSKRL</sequence>
<dbReference type="GO" id="GO:0051453">
    <property type="term" value="P:regulation of intracellular pH"/>
    <property type="evidence" value="ECO:0007669"/>
    <property type="project" value="TreeGrafter"/>
</dbReference>
<dbReference type="Gene3D" id="6.10.140.1330">
    <property type="match status" value="1"/>
</dbReference>
<dbReference type="InterPro" id="IPR004709">
    <property type="entry name" value="NaH_exchanger"/>
</dbReference>
<evidence type="ECO:0000256" key="11">
    <source>
        <dbReference type="SAM" id="Phobius"/>
    </source>
</evidence>
<reference evidence="13 14" key="1">
    <citation type="submission" date="2017-12" db="EMBL/GenBank/DDBJ databases">
        <title>Sequencing, de novo assembly and annotation of complete genome of a new Thraustochytrid species, strain FCC1311.</title>
        <authorList>
            <person name="Sedici K."/>
            <person name="Godart F."/>
            <person name="Aiese Cigliano R."/>
            <person name="Sanseverino W."/>
            <person name="Barakat M."/>
            <person name="Ortet P."/>
            <person name="Marechal E."/>
            <person name="Cagnac O."/>
            <person name="Amato A."/>
        </authorList>
    </citation>
    <scope>NUCLEOTIDE SEQUENCE [LARGE SCALE GENOMIC DNA]</scope>
</reference>
<dbReference type="GO" id="GO:0005886">
    <property type="term" value="C:plasma membrane"/>
    <property type="evidence" value="ECO:0007669"/>
    <property type="project" value="TreeGrafter"/>
</dbReference>
<evidence type="ECO:0000256" key="9">
    <source>
        <dbReference type="RuleBase" id="RU003722"/>
    </source>
</evidence>
<comment type="subcellular location">
    <subcellularLocation>
        <location evidence="1">Membrane</location>
        <topology evidence="1">Multi-pass membrane protein</topology>
    </subcellularLocation>
</comment>
<evidence type="ECO:0000256" key="5">
    <source>
        <dbReference type="ARBA" id="ARBA00023053"/>
    </source>
</evidence>
<dbReference type="Pfam" id="PF00999">
    <property type="entry name" value="Na_H_Exchanger"/>
    <property type="match status" value="1"/>
</dbReference>
<feature type="transmembrane region" description="Helical" evidence="11">
    <location>
        <begin position="343"/>
        <end position="364"/>
    </location>
</feature>
<keyword evidence="3 9" id="KW-0812">Transmembrane</keyword>
<feature type="transmembrane region" description="Helical" evidence="11">
    <location>
        <begin position="414"/>
        <end position="440"/>
    </location>
</feature>
<dbReference type="GO" id="GO:0015385">
    <property type="term" value="F:sodium:proton antiporter activity"/>
    <property type="evidence" value="ECO:0007669"/>
    <property type="project" value="InterPro"/>
</dbReference>
<evidence type="ECO:0000313" key="13">
    <source>
        <dbReference type="EMBL" id="GBG25422.1"/>
    </source>
</evidence>
<evidence type="ECO:0000256" key="7">
    <source>
        <dbReference type="ARBA" id="ARBA00023136"/>
    </source>
</evidence>
<dbReference type="PANTHER" id="PTHR10110:SF187">
    <property type="entry name" value="SODIUM_HYDROGEN EXCHANGER"/>
    <property type="match status" value="1"/>
</dbReference>
<accession>A0A2R5G336</accession>
<feature type="transmembrane region" description="Helical" evidence="11">
    <location>
        <begin position="311"/>
        <end position="331"/>
    </location>
</feature>
<protein>
    <recommendedName>
        <fullName evidence="9">Sodium/hydrogen exchanger</fullName>
    </recommendedName>
</protein>
<feature type="transmembrane region" description="Helical" evidence="11">
    <location>
        <begin position="376"/>
        <end position="402"/>
    </location>
</feature>
<dbReference type="GO" id="GO:0098719">
    <property type="term" value="P:sodium ion import across plasma membrane"/>
    <property type="evidence" value="ECO:0007669"/>
    <property type="project" value="TreeGrafter"/>
</dbReference>
<comment type="similarity">
    <text evidence="9">Belongs to the monovalent cation:proton antiporter 1 (CPA1) transporter (TC 2.A.36) family.</text>
</comment>
<evidence type="ECO:0000256" key="6">
    <source>
        <dbReference type="ARBA" id="ARBA00023065"/>
    </source>
</evidence>
<dbReference type="NCBIfam" id="TIGR00840">
    <property type="entry name" value="b_cpa1"/>
    <property type="match status" value="1"/>
</dbReference>
<evidence type="ECO:0000256" key="3">
    <source>
        <dbReference type="ARBA" id="ARBA00022692"/>
    </source>
</evidence>
<feature type="domain" description="Cation/H+ exchanger transmembrane" evidence="12">
    <location>
        <begin position="47"/>
        <end position="471"/>
    </location>
</feature>
<keyword evidence="14" id="KW-1185">Reference proteome</keyword>
<proteinExistence type="inferred from homology"/>
<feature type="region of interest" description="Disordered" evidence="10">
    <location>
        <begin position="611"/>
        <end position="656"/>
    </location>
</feature>
<comment type="caution">
    <text evidence="13">The sequence shown here is derived from an EMBL/GenBank/DDBJ whole genome shotgun (WGS) entry which is preliminary data.</text>
</comment>
<feature type="transmembrane region" description="Helical" evidence="11">
    <location>
        <begin position="64"/>
        <end position="82"/>
    </location>
</feature>
<evidence type="ECO:0000256" key="10">
    <source>
        <dbReference type="SAM" id="MobiDB-lite"/>
    </source>
</evidence>
<dbReference type="OrthoDB" id="196264at2759"/>